<feature type="transmembrane region" description="Helical" evidence="7">
    <location>
        <begin position="401"/>
        <end position="422"/>
    </location>
</feature>
<feature type="transmembrane region" description="Helical" evidence="7">
    <location>
        <begin position="364"/>
        <end position="389"/>
    </location>
</feature>
<feature type="transmembrane region" description="Helical" evidence="7">
    <location>
        <begin position="334"/>
        <end position="358"/>
    </location>
</feature>
<keyword evidence="5 7" id="KW-1133">Transmembrane helix</keyword>
<evidence type="ECO:0000313" key="10">
    <source>
        <dbReference type="Proteomes" id="UP000001494"/>
    </source>
</evidence>
<dbReference type="PRINTS" id="PR01036">
    <property type="entry name" value="TCRTETB"/>
</dbReference>
<feature type="transmembrane region" description="Helical" evidence="7">
    <location>
        <begin position="144"/>
        <end position="168"/>
    </location>
</feature>
<evidence type="ECO:0000313" key="9">
    <source>
        <dbReference type="EMBL" id="AEH63042.1"/>
    </source>
</evidence>
<feature type="transmembrane region" description="Helical" evidence="7">
    <location>
        <begin position="207"/>
        <end position="228"/>
    </location>
</feature>
<evidence type="ECO:0000256" key="4">
    <source>
        <dbReference type="ARBA" id="ARBA00022692"/>
    </source>
</evidence>
<dbReference type="Proteomes" id="UP000001494">
    <property type="component" value="Chromosome"/>
</dbReference>
<dbReference type="AlphaFoldDB" id="A0A0H3FZG1"/>
<evidence type="ECO:0000256" key="3">
    <source>
        <dbReference type="ARBA" id="ARBA00022475"/>
    </source>
</evidence>
<proteinExistence type="predicted"/>
<dbReference type="eggNOG" id="COG2814">
    <property type="taxonomic scope" value="Bacteria"/>
</dbReference>
<feature type="transmembrane region" description="Helical" evidence="7">
    <location>
        <begin position="442"/>
        <end position="461"/>
    </location>
</feature>
<keyword evidence="3" id="KW-1003">Cell membrane</keyword>
<dbReference type="Pfam" id="PF07690">
    <property type="entry name" value="MFS_1"/>
    <property type="match status" value="1"/>
</dbReference>
<feature type="transmembrane region" description="Helical" evidence="7">
    <location>
        <begin position="174"/>
        <end position="195"/>
    </location>
</feature>
<feature type="transmembrane region" description="Helical" evidence="7">
    <location>
        <begin position="86"/>
        <end position="105"/>
    </location>
</feature>
<dbReference type="GO" id="GO:0022857">
    <property type="term" value="F:transmembrane transporter activity"/>
    <property type="evidence" value="ECO:0007669"/>
    <property type="project" value="InterPro"/>
</dbReference>
<dbReference type="KEGG" id="zmm:Zmob_1214"/>
<evidence type="ECO:0000256" key="5">
    <source>
        <dbReference type="ARBA" id="ARBA00022989"/>
    </source>
</evidence>
<sequence>MTPPKPKTGFLTPDRYLFLLSLLVAGTSFMENLDGSIIVTALPAMSKTFGVPPIDLNIGVSAYLMTLGIFIPVSGWIADRFGIRRIFTLAIAIFTLGSVLCGLANGLVEFVLLRIMQGMGGAMMIPVGRLAVLRNLPKEKLVKTMATLIWPALAAPMLGPVLGGLIVTHTTWRWIFYLNLPLGLIAIVSALLLAPKSGEVEAPPFDWPGFLLTSFSLFFVMASIEMGAQPEPQWMMIGIMILIGGLLLTLGYRHLNRVDHPMIHLETLKIQSFSVSIFGGSIFRITISATPFLLPLMFQIGFGLSPFLSGSLLTAIFAGNLLMKPFTTQLVERFGFRPILIWNNVLCSLSILACAFLSPQSEWLIVLVLFAGGLFRSLQFTALVTLAYSEVPKELMSTANTLFSTLVQISLGLGVTVGAIALRMSHLAVRWFHLGQQADLPFRIALLLVALLSCLALIDAIKLSPTAGFNLLKNKKMPEKA</sequence>
<feature type="transmembrane region" description="Helical" evidence="7">
    <location>
        <begin position="273"/>
        <end position="294"/>
    </location>
</feature>
<keyword evidence="6 7" id="KW-0472">Membrane</keyword>
<accession>A0A0H3FZG1</accession>
<dbReference type="PANTHER" id="PTHR42718">
    <property type="entry name" value="MAJOR FACILITATOR SUPERFAMILY MULTIDRUG TRANSPORTER MFSC"/>
    <property type="match status" value="1"/>
</dbReference>
<dbReference type="InterPro" id="IPR011701">
    <property type="entry name" value="MFS"/>
</dbReference>
<evidence type="ECO:0000259" key="8">
    <source>
        <dbReference type="PROSITE" id="PS50850"/>
    </source>
</evidence>
<feature type="transmembrane region" description="Helical" evidence="7">
    <location>
        <begin position="54"/>
        <end position="74"/>
    </location>
</feature>
<keyword evidence="2" id="KW-0813">Transport</keyword>
<feature type="transmembrane region" description="Helical" evidence="7">
    <location>
        <begin position="234"/>
        <end position="252"/>
    </location>
</feature>
<feature type="transmembrane region" description="Helical" evidence="7">
    <location>
        <begin position="300"/>
        <end position="322"/>
    </location>
</feature>
<gene>
    <name evidence="9" type="ordered locus">Zmob_1214</name>
</gene>
<dbReference type="RefSeq" id="WP_014500933.1">
    <property type="nucleotide sequence ID" value="NC_017262.1"/>
</dbReference>
<dbReference type="eggNOG" id="COG2211">
    <property type="taxonomic scope" value="Bacteria"/>
</dbReference>
<keyword evidence="4 7" id="KW-0812">Transmembrane</keyword>
<dbReference type="EMBL" id="CP002850">
    <property type="protein sequence ID" value="AEH63042.1"/>
    <property type="molecule type" value="Genomic_DNA"/>
</dbReference>
<dbReference type="Gene3D" id="1.20.1250.20">
    <property type="entry name" value="MFS general substrate transporter like domains"/>
    <property type="match status" value="2"/>
</dbReference>
<dbReference type="OrthoDB" id="9812221at2"/>
<evidence type="ECO:0000256" key="1">
    <source>
        <dbReference type="ARBA" id="ARBA00004651"/>
    </source>
</evidence>
<dbReference type="PANTHER" id="PTHR42718:SF46">
    <property type="entry name" value="BLR6921 PROTEIN"/>
    <property type="match status" value="1"/>
</dbReference>
<evidence type="ECO:0000256" key="2">
    <source>
        <dbReference type="ARBA" id="ARBA00022448"/>
    </source>
</evidence>
<evidence type="ECO:0000256" key="6">
    <source>
        <dbReference type="ARBA" id="ARBA00023136"/>
    </source>
</evidence>
<dbReference type="PROSITE" id="PS50850">
    <property type="entry name" value="MFS"/>
    <property type="match status" value="1"/>
</dbReference>
<dbReference type="SUPFAM" id="SSF103473">
    <property type="entry name" value="MFS general substrate transporter"/>
    <property type="match status" value="1"/>
</dbReference>
<dbReference type="GO" id="GO:0005886">
    <property type="term" value="C:plasma membrane"/>
    <property type="evidence" value="ECO:0007669"/>
    <property type="project" value="UniProtKB-SubCell"/>
</dbReference>
<organism evidence="9 10">
    <name type="scientific">Zymomonas mobilis subsp. mobilis (strain ATCC 10988 / DSM 424 / LMG 404 / NCIMB 8938 / NRRL B-806 / ZM1)</name>
    <dbReference type="NCBI Taxonomy" id="555217"/>
    <lineage>
        <taxon>Bacteria</taxon>
        <taxon>Pseudomonadati</taxon>
        <taxon>Pseudomonadota</taxon>
        <taxon>Alphaproteobacteria</taxon>
        <taxon>Sphingomonadales</taxon>
        <taxon>Zymomonadaceae</taxon>
        <taxon>Zymomonas</taxon>
    </lineage>
</organism>
<dbReference type="InterPro" id="IPR020846">
    <property type="entry name" value="MFS_dom"/>
</dbReference>
<evidence type="ECO:0000256" key="7">
    <source>
        <dbReference type="SAM" id="Phobius"/>
    </source>
</evidence>
<comment type="subcellular location">
    <subcellularLocation>
        <location evidence="1">Cell membrane</location>
        <topology evidence="1">Multi-pass membrane protein</topology>
    </subcellularLocation>
</comment>
<feature type="transmembrane region" description="Helical" evidence="7">
    <location>
        <begin position="111"/>
        <end position="132"/>
    </location>
</feature>
<name>A0A0H3FZG1_ZYMMA</name>
<protein>
    <submittedName>
        <fullName evidence="9">Major facilitator superfamily MFS_1</fullName>
    </submittedName>
</protein>
<reference evidence="9 10" key="1">
    <citation type="journal article" date="2011" name="J. Bacteriol.">
        <title>Genome sequence of the ethanol-producing Zymomonas mobilis subsp. mobilis lectotype strain ATCC 10988.</title>
        <authorList>
            <person name="Pappas K.M."/>
            <person name="Kouvelis V.N."/>
            <person name="Saunders E."/>
            <person name="Brettin T.S."/>
            <person name="Bruce D."/>
            <person name="Detter C."/>
            <person name="Balakireva M."/>
            <person name="Han C.S."/>
            <person name="Savvakis G."/>
            <person name="Kyrpides N.C."/>
            <person name="Typas M.A."/>
        </authorList>
    </citation>
    <scope>NUCLEOTIDE SEQUENCE [LARGE SCALE GENOMIC DNA]</scope>
    <source>
        <strain evidence="10">ATCC 10988 / DSM 424 / CCUG 17860 / LMG 404 / NCIMB 8938 / NRRL B-806 / ZM1</strain>
    </source>
</reference>
<feature type="domain" description="Major facilitator superfamily (MFS) profile" evidence="8">
    <location>
        <begin position="20"/>
        <end position="468"/>
    </location>
</feature>
<dbReference type="HOGENOM" id="CLU_000960_28_0_5"/>
<dbReference type="InterPro" id="IPR036259">
    <property type="entry name" value="MFS_trans_sf"/>
</dbReference>